<reference evidence="1" key="3">
    <citation type="submission" date="2025-09" db="UniProtKB">
        <authorList>
            <consortium name="Ensembl"/>
        </authorList>
    </citation>
    <scope>IDENTIFICATION</scope>
</reference>
<dbReference type="InParanoid" id="A0A674MZ37"/>
<evidence type="ECO:0000313" key="2">
    <source>
        <dbReference type="Proteomes" id="UP000005226"/>
    </source>
</evidence>
<proteinExistence type="predicted"/>
<organism evidence="1 2">
    <name type="scientific">Takifugu rubripes</name>
    <name type="common">Japanese pufferfish</name>
    <name type="synonym">Fugu rubripes</name>
    <dbReference type="NCBI Taxonomy" id="31033"/>
    <lineage>
        <taxon>Eukaryota</taxon>
        <taxon>Metazoa</taxon>
        <taxon>Chordata</taxon>
        <taxon>Craniata</taxon>
        <taxon>Vertebrata</taxon>
        <taxon>Euteleostomi</taxon>
        <taxon>Actinopterygii</taxon>
        <taxon>Neopterygii</taxon>
        <taxon>Teleostei</taxon>
        <taxon>Neoteleostei</taxon>
        <taxon>Acanthomorphata</taxon>
        <taxon>Eupercaria</taxon>
        <taxon>Tetraodontiformes</taxon>
        <taxon>Tetradontoidea</taxon>
        <taxon>Tetraodontidae</taxon>
        <taxon>Takifugu</taxon>
    </lineage>
</organism>
<name>A0A674MZ37_TAKRU</name>
<reference evidence="1 2" key="1">
    <citation type="journal article" date="2011" name="Genome Biol. Evol.">
        <title>Integration of the genetic map and genome assembly of fugu facilitates insights into distinct features of genome evolution in teleosts and mammals.</title>
        <authorList>
            <person name="Kai W."/>
            <person name="Kikuchi K."/>
            <person name="Tohari S."/>
            <person name="Chew A.K."/>
            <person name="Tay A."/>
            <person name="Fujiwara A."/>
            <person name="Hosoya S."/>
            <person name="Suetake H."/>
            <person name="Naruse K."/>
            <person name="Brenner S."/>
            <person name="Suzuki Y."/>
            <person name="Venkatesh B."/>
        </authorList>
    </citation>
    <scope>NUCLEOTIDE SEQUENCE [LARGE SCALE GENOMIC DNA]</scope>
</reference>
<sequence length="73" mass="8050">PAVISVIPVSKKRATGYRALFGLSLVSLNRPTRTEALSLWTGGSTTLQINEVALCCRHKHSSPPVMYKYPRSH</sequence>
<dbReference type="Proteomes" id="UP000005226">
    <property type="component" value="Chromosome 17"/>
</dbReference>
<evidence type="ECO:0000313" key="1">
    <source>
        <dbReference type="Ensembl" id="ENSTRUP00000066680.1"/>
    </source>
</evidence>
<accession>A0A674MZ37</accession>
<dbReference type="Ensembl" id="ENSTRUT00000065078.1">
    <property type="protein sequence ID" value="ENSTRUP00000066680.1"/>
    <property type="gene ID" value="ENSTRUG00000026164.1"/>
</dbReference>
<keyword evidence="2" id="KW-1185">Reference proteome</keyword>
<protein>
    <submittedName>
        <fullName evidence="1">Uncharacterized protein</fullName>
    </submittedName>
</protein>
<reference evidence="1" key="2">
    <citation type="submission" date="2025-08" db="UniProtKB">
        <authorList>
            <consortium name="Ensembl"/>
        </authorList>
    </citation>
    <scope>IDENTIFICATION</scope>
</reference>
<dbReference type="AlphaFoldDB" id="A0A674MZ37"/>